<evidence type="ECO:0000259" key="2">
    <source>
        <dbReference type="PROSITE" id="PS50234"/>
    </source>
</evidence>
<organism evidence="3 4">
    <name type="scientific">Yanofskybacteria sp. (strain GW2011_GWA1_39_13)</name>
    <dbReference type="NCBI Taxonomy" id="1619019"/>
    <lineage>
        <taxon>Bacteria</taxon>
        <taxon>Candidatus Yanofskyibacteriota</taxon>
    </lineage>
</organism>
<proteinExistence type="predicted"/>
<dbReference type="PROSITE" id="PS50234">
    <property type="entry name" value="VWFA"/>
    <property type="match status" value="1"/>
</dbReference>
<reference evidence="3 4" key="1">
    <citation type="journal article" date="2015" name="Nature">
        <title>rRNA introns, odd ribosomes, and small enigmatic genomes across a large radiation of phyla.</title>
        <authorList>
            <person name="Brown C.T."/>
            <person name="Hug L.A."/>
            <person name="Thomas B.C."/>
            <person name="Sharon I."/>
            <person name="Castelle C.J."/>
            <person name="Singh A."/>
            <person name="Wilkins M.J."/>
            <person name="Williams K.H."/>
            <person name="Banfield J.F."/>
        </authorList>
    </citation>
    <scope>NUCLEOTIDE SEQUENCE [LARGE SCALE GENOMIC DNA]</scope>
    <source>
        <strain evidence="4">GW2011_GWA1_39_13</strain>
    </source>
</reference>
<dbReference type="Proteomes" id="UP000034845">
    <property type="component" value="Unassembled WGS sequence"/>
</dbReference>
<evidence type="ECO:0000313" key="4">
    <source>
        <dbReference type="Proteomes" id="UP000034845"/>
    </source>
</evidence>
<feature type="transmembrane region" description="Helical" evidence="1">
    <location>
        <begin position="75"/>
        <end position="99"/>
    </location>
</feature>
<dbReference type="InterPro" id="IPR002035">
    <property type="entry name" value="VWF_A"/>
</dbReference>
<gene>
    <name evidence="3" type="ORF">UT29_C0002G0043</name>
</gene>
<feature type="transmembrane region" description="Helical" evidence="1">
    <location>
        <begin position="359"/>
        <end position="379"/>
    </location>
</feature>
<dbReference type="CDD" id="cd00198">
    <property type="entry name" value="vWFA"/>
    <property type="match status" value="1"/>
</dbReference>
<dbReference type="Gene3D" id="3.40.50.410">
    <property type="entry name" value="von Willebrand factor, type A domain"/>
    <property type="match status" value="1"/>
</dbReference>
<keyword evidence="1" id="KW-0472">Membrane</keyword>
<evidence type="ECO:0000256" key="1">
    <source>
        <dbReference type="SAM" id="Phobius"/>
    </source>
</evidence>
<dbReference type="EMBL" id="LBWF01000002">
    <property type="protein sequence ID" value="KKR02481.1"/>
    <property type="molecule type" value="Genomic_DNA"/>
</dbReference>
<protein>
    <recommendedName>
        <fullName evidence="2">VWFA domain-containing protein</fullName>
    </recommendedName>
</protein>
<evidence type="ECO:0000313" key="3">
    <source>
        <dbReference type="EMBL" id="KKR02481.1"/>
    </source>
</evidence>
<keyword evidence="1" id="KW-1133">Transmembrane helix</keyword>
<feature type="domain" description="VWFA" evidence="2">
    <location>
        <begin position="116"/>
        <end position="335"/>
    </location>
</feature>
<sequence>MSSSLFYVWELIRAGLKSFRDTNFDLVGFDSRGLAFGAGLFIILILLFKLLWGRNKFSHVSSGHRISRKYQQGKLVKIIFLTPKILLGVATVFLLIGLANPYLPKTTEEKVVQSRERIDLIDTSSSKGWEFERTGKSAGQLGREAFLRFLKMRRGQNDRTSLWTFSDNPYIREDFIIDDDIYMMQAEDAPYITVSEGHPALPENDKDDQNLDIITPRDKIQFINGEAGTDLNNALDAVIKYFDREGNKKIKNKALLIETDAAVEDDAEPYLRELKKRNIKVYLLHIKPNIEGESQYANLKGLEHAALLKKKVLQYGGNVYDIQDKKSIENAYREIDKLEKAPILTVRHLFRVFIYQRPLFVAIALMLLAIAMGLLMEIVNENP</sequence>
<name>A0A0G0MPW2_YANXG</name>
<dbReference type="InterPro" id="IPR036465">
    <property type="entry name" value="vWFA_dom_sf"/>
</dbReference>
<keyword evidence="1" id="KW-0812">Transmembrane</keyword>
<dbReference type="SUPFAM" id="SSF53300">
    <property type="entry name" value="vWA-like"/>
    <property type="match status" value="1"/>
</dbReference>
<dbReference type="AlphaFoldDB" id="A0A0G0MPW2"/>
<accession>A0A0G0MPW2</accession>
<feature type="transmembrane region" description="Helical" evidence="1">
    <location>
        <begin position="33"/>
        <end position="52"/>
    </location>
</feature>
<comment type="caution">
    <text evidence="3">The sequence shown here is derived from an EMBL/GenBank/DDBJ whole genome shotgun (WGS) entry which is preliminary data.</text>
</comment>